<dbReference type="InterPro" id="IPR016181">
    <property type="entry name" value="Acyl_CoA_acyltransferase"/>
</dbReference>
<dbReference type="InterPro" id="IPR000182">
    <property type="entry name" value="GNAT_dom"/>
</dbReference>
<evidence type="ECO:0000313" key="2">
    <source>
        <dbReference type="EMBL" id="SDI28241.1"/>
    </source>
</evidence>
<dbReference type="Gene3D" id="3.40.630.30">
    <property type="match status" value="1"/>
</dbReference>
<dbReference type="SUPFAM" id="SSF55729">
    <property type="entry name" value="Acyl-CoA N-acyltransferases (Nat)"/>
    <property type="match status" value="1"/>
</dbReference>
<dbReference type="CDD" id="cd04301">
    <property type="entry name" value="NAT_SF"/>
    <property type="match status" value="1"/>
</dbReference>
<gene>
    <name evidence="2" type="ORF">SAMN05660652_03158</name>
</gene>
<dbReference type="GO" id="GO:0016747">
    <property type="term" value="F:acyltransferase activity, transferring groups other than amino-acyl groups"/>
    <property type="evidence" value="ECO:0007669"/>
    <property type="project" value="InterPro"/>
</dbReference>
<feature type="domain" description="N-acetyltransferase" evidence="1">
    <location>
        <begin position="7"/>
        <end position="141"/>
    </location>
</feature>
<reference evidence="2 3" key="1">
    <citation type="submission" date="2016-10" db="EMBL/GenBank/DDBJ databases">
        <authorList>
            <person name="de Groot N.N."/>
        </authorList>
    </citation>
    <scope>NUCLEOTIDE SEQUENCE [LARGE SCALE GENOMIC DNA]</scope>
    <source>
        <strain evidence="2 3">DSM 5885</strain>
    </source>
</reference>
<dbReference type="PANTHER" id="PTHR43233:SF1">
    <property type="entry name" value="FAMILY N-ACETYLTRANSFERASE, PUTATIVE (AFU_ORTHOLOGUE AFUA_6G03350)-RELATED"/>
    <property type="match status" value="1"/>
</dbReference>
<dbReference type="AlphaFoldDB" id="A0A1G8JAX4"/>
<organism evidence="2 3">
    <name type="scientific">Propionivibrio dicarboxylicus</name>
    <dbReference type="NCBI Taxonomy" id="83767"/>
    <lineage>
        <taxon>Bacteria</taxon>
        <taxon>Pseudomonadati</taxon>
        <taxon>Pseudomonadota</taxon>
        <taxon>Betaproteobacteria</taxon>
        <taxon>Rhodocyclales</taxon>
        <taxon>Rhodocyclaceae</taxon>
        <taxon>Propionivibrio</taxon>
    </lineage>
</organism>
<dbReference type="PROSITE" id="PS51186">
    <property type="entry name" value="GNAT"/>
    <property type="match status" value="1"/>
</dbReference>
<evidence type="ECO:0000259" key="1">
    <source>
        <dbReference type="PROSITE" id="PS51186"/>
    </source>
</evidence>
<sequence length="143" mass="15632">MSSPEEIHYSVSARLDAEELGQLLAAAAGSAYTEAMLTRLIEGSTAYVTARAGDRLVGFGRLLSDGAVTAYINNMAVSPDHQDRGIGGRLLDLLVETAGEVKSIYLYTDTADAFYLRHDFRPSEKRLYVRRRDDTSSIDAPQS</sequence>
<evidence type="ECO:0000313" key="3">
    <source>
        <dbReference type="Proteomes" id="UP000198607"/>
    </source>
</evidence>
<dbReference type="Pfam" id="PF13508">
    <property type="entry name" value="Acetyltransf_7"/>
    <property type="match status" value="1"/>
</dbReference>
<proteinExistence type="predicted"/>
<dbReference type="EMBL" id="FNCY01000016">
    <property type="protein sequence ID" value="SDI28241.1"/>
    <property type="molecule type" value="Genomic_DNA"/>
</dbReference>
<keyword evidence="2" id="KW-0808">Transferase</keyword>
<dbReference type="RefSeq" id="WP_091938892.1">
    <property type="nucleotide sequence ID" value="NZ_FNCY01000016.1"/>
</dbReference>
<dbReference type="OrthoDB" id="3216107at2"/>
<dbReference type="InterPro" id="IPR053144">
    <property type="entry name" value="Acetyltransferase_Butenolide"/>
</dbReference>
<dbReference type="Proteomes" id="UP000198607">
    <property type="component" value="Unassembled WGS sequence"/>
</dbReference>
<protein>
    <submittedName>
        <fullName evidence="2">Acetyltransferase (GNAT) domain-containing protein</fullName>
    </submittedName>
</protein>
<accession>A0A1G8JAX4</accession>
<keyword evidence="3" id="KW-1185">Reference proteome</keyword>
<dbReference type="PANTHER" id="PTHR43233">
    <property type="entry name" value="FAMILY N-ACETYLTRANSFERASE, PUTATIVE (AFU_ORTHOLOGUE AFUA_6G03350)-RELATED"/>
    <property type="match status" value="1"/>
</dbReference>
<dbReference type="STRING" id="83767.SAMN05660652_03158"/>
<name>A0A1G8JAX4_9RHOO</name>